<dbReference type="AlphaFoldDB" id="A0A3N4KH73"/>
<sequence>MVTVAAAPYSRKEAMAVGLWLYLPEGGGLTILGALAQHRYYATVRDLAPTLAPAARCSSPDCNARNLKYDYTKHYTPRPAR</sequence>
<dbReference type="InParanoid" id="A0A3N4KH73"/>
<evidence type="ECO:0000313" key="2">
    <source>
        <dbReference type="Proteomes" id="UP000277580"/>
    </source>
</evidence>
<evidence type="ECO:0000313" key="1">
    <source>
        <dbReference type="EMBL" id="RPB09904.1"/>
    </source>
</evidence>
<dbReference type="Proteomes" id="UP000277580">
    <property type="component" value="Unassembled WGS sequence"/>
</dbReference>
<keyword evidence="2" id="KW-1185">Reference proteome</keyword>
<dbReference type="EMBL" id="ML119147">
    <property type="protein sequence ID" value="RPB09904.1"/>
    <property type="molecule type" value="Genomic_DNA"/>
</dbReference>
<reference evidence="1 2" key="1">
    <citation type="journal article" date="2018" name="Nat. Ecol. Evol.">
        <title>Pezizomycetes genomes reveal the molecular basis of ectomycorrhizal truffle lifestyle.</title>
        <authorList>
            <person name="Murat C."/>
            <person name="Payen T."/>
            <person name="Noel B."/>
            <person name="Kuo A."/>
            <person name="Morin E."/>
            <person name="Chen J."/>
            <person name="Kohler A."/>
            <person name="Krizsan K."/>
            <person name="Balestrini R."/>
            <person name="Da Silva C."/>
            <person name="Montanini B."/>
            <person name="Hainaut M."/>
            <person name="Levati E."/>
            <person name="Barry K.W."/>
            <person name="Belfiori B."/>
            <person name="Cichocki N."/>
            <person name="Clum A."/>
            <person name="Dockter R.B."/>
            <person name="Fauchery L."/>
            <person name="Guy J."/>
            <person name="Iotti M."/>
            <person name="Le Tacon F."/>
            <person name="Lindquist E.A."/>
            <person name="Lipzen A."/>
            <person name="Malagnac F."/>
            <person name="Mello A."/>
            <person name="Molinier V."/>
            <person name="Miyauchi S."/>
            <person name="Poulain J."/>
            <person name="Riccioni C."/>
            <person name="Rubini A."/>
            <person name="Sitrit Y."/>
            <person name="Splivallo R."/>
            <person name="Traeger S."/>
            <person name="Wang M."/>
            <person name="Zifcakova L."/>
            <person name="Wipf D."/>
            <person name="Zambonelli A."/>
            <person name="Paolocci F."/>
            <person name="Nowrousian M."/>
            <person name="Ottonello S."/>
            <person name="Baldrian P."/>
            <person name="Spatafora J.W."/>
            <person name="Henrissat B."/>
            <person name="Nagy L.G."/>
            <person name="Aury J.M."/>
            <person name="Wincker P."/>
            <person name="Grigoriev I.V."/>
            <person name="Bonfante P."/>
            <person name="Martin F.M."/>
        </authorList>
    </citation>
    <scope>NUCLEOTIDE SEQUENCE [LARGE SCALE GENOMIC DNA]</scope>
    <source>
        <strain evidence="1 2">CCBAS932</strain>
    </source>
</reference>
<gene>
    <name evidence="1" type="ORF">P167DRAFT_283053</name>
</gene>
<accession>A0A3N4KH73</accession>
<proteinExistence type="predicted"/>
<organism evidence="1 2">
    <name type="scientific">Morchella conica CCBAS932</name>
    <dbReference type="NCBI Taxonomy" id="1392247"/>
    <lineage>
        <taxon>Eukaryota</taxon>
        <taxon>Fungi</taxon>
        <taxon>Dikarya</taxon>
        <taxon>Ascomycota</taxon>
        <taxon>Pezizomycotina</taxon>
        <taxon>Pezizomycetes</taxon>
        <taxon>Pezizales</taxon>
        <taxon>Morchellaceae</taxon>
        <taxon>Morchella</taxon>
    </lineage>
</organism>
<protein>
    <submittedName>
        <fullName evidence="1">Uncharacterized protein</fullName>
    </submittedName>
</protein>
<name>A0A3N4KH73_9PEZI</name>